<evidence type="ECO:0000313" key="2">
    <source>
        <dbReference type="Proteomes" id="UP000198683"/>
    </source>
</evidence>
<reference evidence="1 2" key="1">
    <citation type="submission" date="2016-10" db="EMBL/GenBank/DDBJ databases">
        <authorList>
            <person name="de Groot N.N."/>
        </authorList>
    </citation>
    <scope>NUCLEOTIDE SEQUENCE [LARGE SCALE GENOMIC DNA]</scope>
    <source>
        <strain evidence="1 2">CGMCC 4.5681</strain>
    </source>
</reference>
<dbReference type="EMBL" id="FNFB01000006">
    <property type="protein sequence ID" value="SDK22957.1"/>
    <property type="molecule type" value="Genomic_DNA"/>
</dbReference>
<dbReference type="RefSeq" id="WP_281191416.1">
    <property type="nucleotide sequence ID" value="NZ_FNFB01000006.1"/>
</dbReference>
<proteinExistence type="predicted"/>
<protein>
    <submittedName>
        <fullName evidence="1">Uncharacterized protein</fullName>
    </submittedName>
</protein>
<accession>A0A1G9A6N4</accession>
<dbReference type="AlphaFoldDB" id="A0A1G9A6N4"/>
<organism evidence="1 2">
    <name type="scientific">Nonomuraea maritima</name>
    <dbReference type="NCBI Taxonomy" id="683260"/>
    <lineage>
        <taxon>Bacteria</taxon>
        <taxon>Bacillati</taxon>
        <taxon>Actinomycetota</taxon>
        <taxon>Actinomycetes</taxon>
        <taxon>Streptosporangiales</taxon>
        <taxon>Streptosporangiaceae</taxon>
        <taxon>Nonomuraea</taxon>
    </lineage>
</organism>
<sequence>MAGFIGRDRELATLGRYFAISRSGCEADGVTHIGPEQLLDAWR</sequence>
<dbReference type="STRING" id="683260.SAMN05421874_10662"/>
<name>A0A1G9A6N4_9ACTN</name>
<dbReference type="Proteomes" id="UP000198683">
    <property type="component" value="Unassembled WGS sequence"/>
</dbReference>
<keyword evidence="2" id="KW-1185">Reference proteome</keyword>
<gene>
    <name evidence="1" type="ORF">SAMN05421874_10662</name>
</gene>
<evidence type="ECO:0000313" key="1">
    <source>
        <dbReference type="EMBL" id="SDK22957.1"/>
    </source>
</evidence>